<evidence type="ECO:0000256" key="1">
    <source>
        <dbReference type="SAM" id="MobiDB-lite"/>
    </source>
</evidence>
<evidence type="ECO:0000313" key="2">
    <source>
        <dbReference type="EMBL" id="SDB54847.1"/>
    </source>
</evidence>
<dbReference type="STRING" id="1159017.SAMN02927930_02144"/>
<organism evidence="2 3">
    <name type="scientific">Pseudidiomarina indica</name>
    <dbReference type="NCBI Taxonomy" id="1159017"/>
    <lineage>
        <taxon>Bacteria</taxon>
        <taxon>Pseudomonadati</taxon>
        <taxon>Pseudomonadota</taxon>
        <taxon>Gammaproteobacteria</taxon>
        <taxon>Alteromonadales</taxon>
        <taxon>Idiomarinaceae</taxon>
        <taxon>Pseudidiomarina</taxon>
    </lineage>
</organism>
<keyword evidence="3" id="KW-1185">Reference proteome</keyword>
<protein>
    <submittedName>
        <fullName evidence="2">Uncharacterized protein</fullName>
    </submittedName>
</protein>
<sequence length="201" mass="21613">MKNQVRIKLTSSITGAIFWGGDILFLSVRYAIFLLALLAMLGISSSNAHAQSQCQSLNANSMEDFSVATSSGGQICIELKGLTPGETYIQVDTVYNFTTPTKLGYDVHVELNNNTIYSRNIFLPDDIDLAKLSIGSSSEARLILSNAQNKSGYTYTFNVVNSKEIAHGFSIISIAVIAKPTPASPPPPPTNPAVEEIPLGQ</sequence>
<accession>A0A1G6EBL6</accession>
<dbReference type="Proteomes" id="UP000199626">
    <property type="component" value="Unassembled WGS sequence"/>
</dbReference>
<reference evidence="3" key="1">
    <citation type="submission" date="2016-10" db="EMBL/GenBank/DDBJ databases">
        <authorList>
            <person name="Varghese N."/>
            <person name="Submissions S."/>
        </authorList>
    </citation>
    <scope>NUCLEOTIDE SEQUENCE [LARGE SCALE GENOMIC DNA]</scope>
    <source>
        <strain evidence="3">CGMCC 1.10824</strain>
    </source>
</reference>
<gene>
    <name evidence="2" type="ORF">SAMN02927930_02144</name>
</gene>
<dbReference type="AlphaFoldDB" id="A0A1G6EBL6"/>
<dbReference type="RefSeq" id="WP_092594021.1">
    <property type="nucleotide sequence ID" value="NZ_FMXN01000030.1"/>
</dbReference>
<name>A0A1G6EBL6_9GAMM</name>
<proteinExistence type="predicted"/>
<feature type="region of interest" description="Disordered" evidence="1">
    <location>
        <begin position="182"/>
        <end position="201"/>
    </location>
</feature>
<dbReference type="EMBL" id="FMXN01000030">
    <property type="protein sequence ID" value="SDB54847.1"/>
    <property type="molecule type" value="Genomic_DNA"/>
</dbReference>
<feature type="compositionally biased region" description="Pro residues" evidence="1">
    <location>
        <begin position="182"/>
        <end position="191"/>
    </location>
</feature>
<evidence type="ECO:0000313" key="3">
    <source>
        <dbReference type="Proteomes" id="UP000199626"/>
    </source>
</evidence>